<dbReference type="GO" id="GO:0016747">
    <property type="term" value="F:acyltransferase activity, transferring groups other than amino-acyl groups"/>
    <property type="evidence" value="ECO:0007669"/>
    <property type="project" value="InterPro"/>
</dbReference>
<dbReference type="Proteomes" id="UP000228934">
    <property type="component" value="Unassembled WGS sequence"/>
</dbReference>
<dbReference type="Gene3D" id="3.40.630.30">
    <property type="match status" value="1"/>
</dbReference>
<feature type="domain" description="N-acetyltransferase" evidence="1">
    <location>
        <begin position="15"/>
        <end position="192"/>
    </location>
</feature>
<dbReference type="Pfam" id="PF00583">
    <property type="entry name" value="Acetyltransf_1"/>
    <property type="match status" value="1"/>
</dbReference>
<dbReference type="OrthoDB" id="8889733at2759"/>
<reference evidence="3" key="1">
    <citation type="journal article" date="2017" name="Nat. Commun.">
        <title>The North American bullfrog draft genome provides insight into hormonal regulation of long noncoding RNA.</title>
        <authorList>
            <person name="Hammond S.A."/>
            <person name="Warren R.L."/>
            <person name="Vandervalk B.P."/>
            <person name="Kucuk E."/>
            <person name="Khan H."/>
            <person name="Gibb E.A."/>
            <person name="Pandoh P."/>
            <person name="Kirk H."/>
            <person name="Zhao Y."/>
            <person name="Jones M."/>
            <person name="Mungall A.J."/>
            <person name="Coope R."/>
            <person name="Pleasance S."/>
            <person name="Moore R.A."/>
            <person name="Holt R.A."/>
            <person name="Round J.M."/>
            <person name="Ohora S."/>
            <person name="Walle B.V."/>
            <person name="Veldhoen N."/>
            <person name="Helbing C.C."/>
            <person name="Birol I."/>
        </authorList>
    </citation>
    <scope>NUCLEOTIDE SEQUENCE [LARGE SCALE GENOMIC DNA]</scope>
</reference>
<dbReference type="EMBL" id="KV942372">
    <property type="protein sequence ID" value="PIO26984.1"/>
    <property type="molecule type" value="Genomic_DNA"/>
</dbReference>
<dbReference type="SUPFAM" id="SSF55729">
    <property type="entry name" value="Acyl-CoA N-acyltransferases (Nat)"/>
    <property type="match status" value="1"/>
</dbReference>
<dbReference type="PANTHER" id="PTHR47403:SF2">
    <property type="entry name" value="N-ACETYLTRANSFERASE 16,-LIKE"/>
    <property type="match status" value="1"/>
</dbReference>
<dbReference type="Pfam" id="PF24066">
    <property type="entry name" value="Hisat_C"/>
    <property type="match status" value="2"/>
</dbReference>
<sequence length="352" mass="39898">CHTSLNMSESPMTHLDFVPATAEDYRELMSISVGIYKGIDYLPYRYHAWLKDHRRRMFVAKTEGRIVGFESFLLVDDGETAVAQGLRLAPWMRGKGLAGIFKKFLLEKLHSDHPQVKRLRFVHVEDPSPSMLKKYKVIHSKAVVSVILPSDQLEEAIRLLEARLDSVEQLNNFTILEPAEILKLFYGTKTAEGLLGEHLLIQGWLPVTTQRSNLEMLFEKKITWIYSQAQNTSSSAEQQQTNLENKMNGGSPFLPPSPVGFLSLGTQAHPVPYAEATYQFEIDLFGYAPASAKIHVVQQLKLCIQSLPAGQSIIFHMFAEERLQAELGKMCEGLTQFFFVKKQVVLEMNILK</sequence>
<dbReference type="InterPro" id="IPR000182">
    <property type="entry name" value="GNAT_dom"/>
</dbReference>
<proteinExistence type="predicted"/>
<name>A0A2G9RGL3_AQUCT</name>
<accession>A0A2G9RGL3</accession>
<dbReference type="InterPro" id="IPR016181">
    <property type="entry name" value="Acyl_CoA_acyltransferase"/>
</dbReference>
<protein>
    <recommendedName>
        <fullName evidence="1">N-acetyltransferase domain-containing protein</fullName>
    </recommendedName>
</protein>
<evidence type="ECO:0000259" key="1">
    <source>
        <dbReference type="PROSITE" id="PS51186"/>
    </source>
</evidence>
<dbReference type="PROSITE" id="PS51186">
    <property type="entry name" value="GNAT"/>
    <property type="match status" value="1"/>
</dbReference>
<dbReference type="PANTHER" id="PTHR47403">
    <property type="entry name" value="LOC100145250 PROTEIN"/>
    <property type="match status" value="1"/>
</dbReference>
<evidence type="ECO:0000313" key="2">
    <source>
        <dbReference type="EMBL" id="PIO26984.1"/>
    </source>
</evidence>
<organism evidence="2 3">
    <name type="scientific">Aquarana catesbeiana</name>
    <name type="common">American bullfrog</name>
    <name type="synonym">Rana catesbeiana</name>
    <dbReference type="NCBI Taxonomy" id="8400"/>
    <lineage>
        <taxon>Eukaryota</taxon>
        <taxon>Metazoa</taxon>
        <taxon>Chordata</taxon>
        <taxon>Craniata</taxon>
        <taxon>Vertebrata</taxon>
        <taxon>Euteleostomi</taxon>
        <taxon>Amphibia</taxon>
        <taxon>Batrachia</taxon>
        <taxon>Anura</taxon>
        <taxon>Neobatrachia</taxon>
        <taxon>Ranoidea</taxon>
        <taxon>Ranidae</taxon>
        <taxon>Aquarana</taxon>
    </lineage>
</organism>
<dbReference type="InterPro" id="IPR056483">
    <property type="entry name" value="Hisat_C"/>
</dbReference>
<evidence type="ECO:0000313" key="3">
    <source>
        <dbReference type="Proteomes" id="UP000228934"/>
    </source>
</evidence>
<feature type="non-terminal residue" evidence="2">
    <location>
        <position position="1"/>
    </location>
</feature>
<dbReference type="AlphaFoldDB" id="A0A2G9RGL3"/>
<keyword evidence="3" id="KW-1185">Reference proteome</keyword>
<gene>
    <name evidence="2" type="ORF">AB205_0005180</name>
</gene>